<accession>A0A445HHQ7</accession>
<keyword evidence="1" id="KW-0732">Signal</keyword>
<evidence type="ECO:0000313" key="3">
    <source>
        <dbReference type="Proteomes" id="UP000289340"/>
    </source>
</evidence>
<dbReference type="Proteomes" id="UP000289340">
    <property type="component" value="Chromosome 13"/>
</dbReference>
<protein>
    <submittedName>
        <fullName evidence="2">Uncharacterized protein</fullName>
    </submittedName>
</protein>
<proteinExistence type="predicted"/>
<comment type="caution">
    <text evidence="2">The sequence shown here is derived from an EMBL/GenBank/DDBJ whole genome shotgun (WGS) entry which is preliminary data.</text>
</comment>
<name>A0A445HHQ7_GLYSO</name>
<dbReference type="EMBL" id="QZWG01000013">
    <property type="protein sequence ID" value="RZB73160.1"/>
    <property type="molecule type" value="Genomic_DNA"/>
</dbReference>
<keyword evidence="3" id="KW-1185">Reference proteome</keyword>
<gene>
    <name evidence="2" type="ORF">D0Y65_037074</name>
</gene>
<reference evidence="2 3" key="1">
    <citation type="submission" date="2018-09" db="EMBL/GenBank/DDBJ databases">
        <title>A high-quality reference genome of wild soybean provides a powerful tool to mine soybean genomes.</title>
        <authorList>
            <person name="Xie M."/>
            <person name="Chung C.Y.L."/>
            <person name="Li M.-W."/>
            <person name="Wong F.-L."/>
            <person name="Chan T.-F."/>
            <person name="Lam H.-M."/>
        </authorList>
    </citation>
    <scope>NUCLEOTIDE SEQUENCE [LARGE SCALE GENOMIC DNA]</scope>
    <source>
        <strain evidence="3">cv. W05</strain>
        <tissue evidence="2">Hypocotyl of etiolated seedlings</tissue>
    </source>
</reference>
<evidence type="ECO:0000256" key="1">
    <source>
        <dbReference type="SAM" id="SignalP"/>
    </source>
</evidence>
<organism evidence="2 3">
    <name type="scientific">Glycine soja</name>
    <name type="common">Wild soybean</name>
    <dbReference type="NCBI Taxonomy" id="3848"/>
    <lineage>
        <taxon>Eukaryota</taxon>
        <taxon>Viridiplantae</taxon>
        <taxon>Streptophyta</taxon>
        <taxon>Embryophyta</taxon>
        <taxon>Tracheophyta</taxon>
        <taxon>Spermatophyta</taxon>
        <taxon>Magnoliopsida</taxon>
        <taxon>eudicotyledons</taxon>
        <taxon>Gunneridae</taxon>
        <taxon>Pentapetalae</taxon>
        <taxon>rosids</taxon>
        <taxon>fabids</taxon>
        <taxon>Fabales</taxon>
        <taxon>Fabaceae</taxon>
        <taxon>Papilionoideae</taxon>
        <taxon>50 kb inversion clade</taxon>
        <taxon>NPAAA clade</taxon>
        <taxon>indigoferoid/millettioid clade</taxon>
        <taxon>Phaseoleae</taxon>
        <taxon>Glycine</taxon>
        <taxon>Glycine subgen. Soja</taxon>
    </lineage>
</organism>
<feature type="chain" id="PRO_5019012213" evidence="1">
    <location>
        <begin position="16"/>
        <end position="165"/>
    </location>
</feature>
<feature type="signal peptide" evidence="1">
    <location>
        <begin position="1"/>
        <end position="15"/>
    </location>
</feature>
<dbReference type="AlphaFoldDB" id="A0A445HHQ7"/>
<evidence type="ECO:0000313" key="2">
    <source>
        <dbReference type="EMBL" id="RZB73160.1"/>
    </source>
</evidence>
<sequence length="165" mass="18757">MTMLVSLEALAMAGASDVECAMDIEEWERKDLEQYPPPHLLAEEEEEERNNGVYGLPNHNTWECHKEEEHGVTFTNHQEKLDSTIYGNNMVKMHESLSPEAAEKRHCNSTNSSSLDNGMAIEWVKIKIREWATAVASNNDTKANLTVSEILLIMDNHFMRPTPDT</sequence>